<sequence>MGRTPLHCAILGIDGEDELELSTQSPISASTSTNANTGTCEAIVSLLLAHHEIHVDLEDDNGWTPLMLARSFKAIAVVKLLEAYITRRTRENRTRWMNRAPLTGTTIVGHQTLHRTNIARPLLCPIQRIITYVHNDDQDHYLSESPIILPENPPSPD</sequence>
<dbReference type="OrthoDB" id="539213at2759"/>
<dbReference type="SUPFAM" id="SSF48403">
    <property type="entry name" value="Ankyrin repeat"/>
    <property type="match status" value="1"/>
</dbReference>
<dbReference type="HOGENOM" id="CLU_141788_0_0_1"/>
<gene>
    <name evidence="1" type="ORF">SERLADRAFT_457024</name>
</gene>
<name>F8NGJ3_SERL9</name>
<protein>
    <submittedName>
        <fullName evidence="1">Uncharacterized protein</fullName>
    </submittedName>
</protein>
<reference evidence="1" key="1">
    <citation type="submission" date="2011-04" db="EMBL/GenBank/DDBJ databases">
        <title>Evolution of plant cell wall degrading machinery underlies the functional diversity of forest fungi.</title>
        <authorList>
            <consortium name="US DOE Joint Genome Institute (JGI-PGF)"/>
            <person name="Eastwood D.C."/>
            <person name="Floudas D."/>
            <person name="Binder M."/>
            <person name="Majcherczyk A."/>
            <person name="Schneider P."/>
            <person name="Aerts A."/>
            <person name="Asiegbu F.O."/>
            <person name="Baker S.E."/>
            <person name="Barry K."/>
            <person name="Bendiksby M."/>
            <person name="Blumentritt M."/>
            <person name="Coutinho P.M."/>
            <person name="Cullen D."/>
            <person name="Cullen D."/>
            <person name="Gathman A."/>
            <person name="Goodell B."/>
            <person name="Henrissat B."/>
            <person name="Ihrmark K."/>
            <person name="Kauserud H."/>
            <person name="Kohler A."/>
            <person name="LaButti K."/>
            <person name="Lapidus A."/>
            <person name="Lavin J.L."/>
            <person name="Lee Y.-H."/>
            <person name="Lindquist E."/>
            <person name="Lilly W."/>
            <person name="Lucas S."/>
            <person name="Morin E."/>
            <person name="Murat C."/>
            <person name="Oguiza J.A."/>
            <person name="Park J."/>
            <person name="Pisabarro A.G."/>
            <person name="Riley R."/>
            <person name="Rosling A."/>
            <person name="Salamov A."/>
            <person name="Schmidt O."/>
            <person name="Schmutz J."/>
            <person name="Skrede I."/>
            <person name="Stenlid J."/>
            <person name="Wiebenga A."/>
            <person name="Xie X."/>
            <person name="Kues U."/>
            <person name="Hibbett D.S."/>
            <person name="Hoffmeister D."/>
            <person name="Hogberg N."/>
            <person name="Martin F."/>
            <person name="Grigoriev I.V."/>
            <person name="Watkinson S.C."/>
        </authorList>
    </citation>
    <scope>NUCLEOTIDE SEQUENCE</scope>
    <source>
        <strain evidence="1">S7.9</strain>
    </source>
</reference>
<dbReference type="Proteomes" id="UP000008064">
    <property type="component" value="Unassembled WGS sequence"/>
</dbReference>
<dbReference type="InterPro" id="IPR036770">
    <property type="entry name" value="Ankyrin_rpt-contain_sf"/>
</dbReference>
<organism>
    <name type="scientific">Serpula lacrymans var. lacrymans (strain S7.9)</name>
    <name type="common">Dry rot fungus</name>
    <dbReference type="NCBI Taxonomy" id="578457"/>
    <lineage>
        <taxon>Eukaryota</taxon>
        <taxon>Fungi</taxon>
        <taxon>Dikarya</taxon>
        <taxon>Basidiomycota</taxon>
        <taxon>Agaricomycotina</taxon>
        <taxon>Agaricomycetes</taxon>
        <taxon>Agaricomycetidae</taxon>
        <taxon>Boletales</taxon>
        <taxon>Coniophorineae</taxon>
        <taxon>Serpulaceae</taxon>
        <taxon>Serpula</taxon>
    </lineage>
</organism>
<dbReference type="AlphaFoldDB" id="F8NGJ3"/>
<dbReference type="RefSeq" id="XP_007313622.1">
    <property type="nucleotide sequence ID" value="XM_007313560.1"/>
</dbReference>
<dbReference type="Gene3D" id="1.25.40.20">
    <property type="entry name" value="Ankyrin repeat-containing domain"/>
    <property type="match status" value="1"/>
</dbReference>
<dbReference type="EMBL" id="GL945429">
    <property type="protein sequence ID" value="EGO29380.1"/>
    <property type="molecule type" value="Genomic_DNA"/>
</dbReference>
<accession>F8NGJ3</accession>
<proteinExistence type="predicted"/>
<dbReference type="KEGG" id="sla:SERLADRAFT_457024"/>
<evidence type="ECO:0000313" key="1">
    <source>
        <dbReference type="EMBL" id="EGO29380.1"/>
    </source>
</evidence>
<dbReference type="GeneID" id="18817451"/>